<protein>
    <submittedName>
        <fullName evidence="2">Crotonase/enoyl-CoA hydratase family protein</fullName>
    </submittedName>
</protein>
<dbReference type="CDD" id="cd06558">
    <property type="entry name" value="crotonase-like"/>
    <property type="match status" value="1"/>
</dbReference>
<comment type="similarity">
    <text evidence="1">Belongs to the enoyl-CoA hydratase/isomerase family.</text>
</comment>
<proteinExistence type="inferred from homology"/>
<dbReference type="PANTHER" id="PTHR11941">
    <property type="entry name" value="ENOYL-COA HYDRATASE-RELATED"/>
    <property type="match status" value="1"/>
</dbReference>
<dbReference type="Pfam" id="PF00378">
    <property type="entry name" value="ECH_1"/>
    <property type="match status" value="1"/>
</dbReference>
<evidence type="ECO:0000256" key="1">
    <source>
        <dbReference type="ARBA" id="ARBA00005254"/>
    </source>
</evidence>
<dbReference type="GO" id="GO:0003824">
    <property type="term" value="F:catalytic activity"/>
    <property type="evidence" value="ECO:0007669"/>
    <property type="project" value="UniProtKB-ARBA"/>
</dbReference>
<gene>
    <name evidence="2" type="ORF">DBO85_09590</name>
</gene>
<accession>A0A2T5P9G8</accession>
<evidence type="ECO:0000313" key="2">
    <source>
        <dbReference type="EMBL" id="PTU74341.1"/>
    </source>
</evidence>
<keyword evidence="3" id="KW-1185">Reference proteome</keyword>
<dbReference type="PANTHER" id="PTHR11941:SF54">
    <property type="entry name" value="ENOYL-COA HYDRATASE, MITOCHONDRIAL"/>
    <property type="match status" value="1"/>
</dbReference>
<evidence type="ECO:0000313" key="3">
    <source>
        <dbReference type="Proteomes" id="UP000244064"/>
    </source>
</evidence>
<dbReference type="OrthoDB" id="8640486at2"/>
<dbReference type="InterPro" id="IPR001753">
    <property type="entry name" value="Enoyl-CoA_hydra/iso"/>
</dbReference>
<dbReference type="Proteomes" id="UP000244064">
    <property type="component" value="Unassembled WGS sequence"/>
</dbReference>
<dbReference type="EMBL" id="QASN01000017">
    <property type="protein sequence ID" value="PTU74341.1"/>
    <property type="molecule type" value="Genomic_DNA"/>
</dbReference>
<comment type="caution">
    <text evidence="2">The sequence shown here is derived from an EMBL/GenBank/DDBJ whole genome shotgun (WGS) entry which is preliminary data.</text>
</comment>
<dbReference type="NCBIfam" id="NF004858">
    <property type="entry name" value="PRK06213.1"/>
    <property type="match status" value="1"/>
</dbReference>
<dbReference type="Gene3D" id="3.90.226.10">
    <property type="entry name" value="2-enoyl-CoA Hydratase, Chain A, domain 1"/>
    <property type="match status" value="1"/>
</dbReference>
<dbReference type="AlphaFoldDB" id="A0A2T5P9G8"/>
<organism evidence="2 3">
    <name type="scientific">Pseudomonas mangrovi</name>
    <dbReference type="NCBI Taxonomy" id="2161748"/>
    <lineage>
        <taxon>Bacteria</taxon>
        <taxon>Pseudomonadati</taxon>
        <taxon>Pseudomonadota</taxon>
        <taxon>Gammaproteobacteria</taxon>
        <taxon>Pseudomonadales</taxon>
        <taxon>Pseudomonadaceae</taxon>
        <taxon>Pseudomonas</taxon>
    </lineage>
</organism>
<reference evidence="2 3" key="1">
    <citation type="submission" date="2018-04" db="EMBL/GenBank/DDBJ databases">
        <title>Pseudomonas sp. nov., isolated from mangrove soil.</title>
        <authorList>
            <person name="Chen C."/>
        </authorList>
    </citation>
    <scope>NUCLEOTIDE SEQUENCE [LARGE SCALE GENOMIC DNA]</scope>
    <source>
        <strain evidence="2 3">TC-11</strain>
    </source>
</reference>
<name>A0A2T5P9G8_9PSED</name>
<dbReference type="SUPFAM" id="SSF52096">
    <property type="entry name" value="ClpP/crotonase"/>
    <property type="match status" value="1"/>
</dbReference>
<dbReference type="RefSeq" id="WP_108107038.1">
    <property type="nucleotide sequence ID" value="NZ_QASN01000017.1"/>
</dbReference>
<dbReference type="GO" id="GO:0006635">
    <property type="term" value="P:fatty acid beta-oxidation"/>
    <property type="evidence" value="ECO:0007669"/>
    <property type="project" value="TreeGrafter"/>
</dbReference>
<dbReference type="InterPro" id="IPR029045">
    <property type="entry name" value="ClpP/crotonase-like_dom_sf"/>
</dbReference>
<sequence length="217" mass="23640">MSLIGVHDAEGWRELVLDDGKVNALSQALLDELNQQVQRAAQDGLGLLISGRDGCFSAGFDLRVMRVEGEQKKRLRAAGGLLTRQLLSHPAPVVMACSGHAMAKGAFLLLCADWRVGSLGDFRICLNETAIGMPMPEPALTLARERLAPTWLSRAVLQAEPFDPRQALAAGFFDQLSAPDALLDNARTAMARLAALDRPAYAETRRRLNRDLLGRLE</sequence>